<protein>
    <submittedName>
        <fullName evidence="1">Uncharacterized protein YbjT (DUF2867 family)</fullName>
    </submittedName>
</protein>
<dbReference type="Proteomes" id="UP000325105">
    <property type="component" value="Unassembled WGS sequence"/>
</dbReference>
<keyword evidence="2" id="KW-1185">Reference proteome</keyword>
<dbReference type="OrthoDB" id="9774199at2"/>
<organism evidence="1 2">
    <name type="scientific">Sphingobacterium allocomposti</name>
    <dbReference type="NCBI Taxonomy" id="415956"/>
    <lineage>
        <taxon>Bacteria</taxon>
        <taxon>Pseudomonadati</taxon>
        <taxon>Bacteroidota</taxon>
        <taxon>Sphingobacteriia</taxon>
        <taxon>Sphingobacteriales</taxon>
        <taxon>Sphingobacteriaceae</taxon>
        <taxon>Sphingobacterium</taxon>
    </lineage>
</organism>
<dbReference type="SUPFAM" id="SSF51735">
    <property type="entry name" value="NAD(P)-binding Rossmann-fold domains"/>
    <property type="match status" value="1"/>
</dbReference>
<dbReference type="RefSeq" id="WP_148907325.1">
    <property type="nucleotide sequence ID" value="NZ_VNHX01000002.1"/>
</dbReference>
<dbReference type="AlphaFoldDB" id="A0A5S5DPM5"/>
<accession>A0A5S5DPM5</accession>
<reference evidence="1 2" key="1">
    <citation type="submission" date="2019-07" db="EMBL/GenBank/DDBJ databases">
        <title>Genomic Encyclopedia of Archaeal and Bacterial Type Strains, Phase II (KMG-II): from individual species to whole genera.</title>
        <authorList>
            <person name="Goeker M."/>
        </authorList>
    </citation>
    <scope>NUCLEOTIDE SEQUENCE [LARGE SCALE GENOMIC DNA]</scope>
    <source>
        <strain evidence="1 2">DSM 18850</strain>
    </source>
</reference>
<gene>
    <name evidence="1" type="ORF">BC792_10287</name>
</gene>
<name>A0A5S5DPM5_9SPHI</name>
<proteinExistence type="predicted"/>
<evidence type="ECO:0000313" key="2">
    <source>
        <dbReference type="Proteomes" id="UP000325105"/>
    </source>
</evidence>
<dbReference type="InterPro" id="IPR036291">
    <property type="entry name" value="NAD(P)-bd_dom_sf"/>
</dbReference>
<dbReference type="Gene3D" id="3.40.50.720">
    <property type="entry name" value="NAD(P)-binding Rossmann-like Domain"/>
    <property type="match status" value="1"/>
</dbReference>
<dbReference type="EMBL" id="VNHX01000002">
    <property type="protein sequence ID" value="TYP97665.1"/>
    <property type="molecule type" value="Genomic_DNA"/>
</dbReference>
<comment type="caution">
    <text evidence="1">The sequence shown here is derived from an EMBL/GenBank/DDBJ whole genome shotgun (WGS) entry which is preliminary data.</text>
</comment>
<sequence length="291" mass="34057">MNVLISGLNNYVGRRSVSLMAEKGFGVFAITRNLKLFESRLFEPLRAKVYELDLIRGSVDYDFYIPDLRASFYFTQVPTLQDVVNLKLELLSLRNFIQLLSRMNCRRLVYVAGLVDRDEIQPILDLLEEFNMDYTVVLKNSVLGRDALLDRVFRSIAERRFILYSKQYAGRSFQPIGVRDFVRWLKRMLDVPAFHYKVLEVGGGEIISFMKLFDLYRSFHLIKSGQRIINVPRWLVKFLYSRKLDISSTDYAELTTVIRSDYRVENGWQTDMPFEFSSIQTALLADNMSRT</sequence>
<evidence type="ECO:0000313" key="1">
    <source>
        <dbReference type="EMBL" id="TYP97665.1"/>
    </source>
</evidence>